<dbReference type="EMBL" id="CM001436">
    <property type="protein sequence ID" value="EHQ36234.1"/>
    <property type="molecule type" value="Genomic_DNA"/>
</dbReference>
<dbReference type="Gene3D" id="3.40.50.150">
    <property type="entry name" value="Vaccinia Virus protein VP39"/>
    <property type="match status" value="1"/>
</dbReference>
<sequence length="1112" mass="127068">MTVLTDTERKGLEKSVLDAHRKAEAGAVNALNYLGVEADKKPFHLSDAEAELRRRLRSEMRRLGSYDVLISSVAYEQWHRMLFARFLLENDLLIHPKFKVPVSFSDITEIADEKGSEAWEVAAEFASHMLPGIFRQDDPFLMVKFSPEDRISLQGVLDGISSESFMAEDALGWTYQFWQSEKKKEVNDSERKIEGYDICAVTQLFTEPYMVKFLLENTLGAWWLSLHPDSGLKSEWEFYRSEVEHDFSGWPSDIDELKVLDPCCGSGHFLVRAFHMLLSMRREKGEEDEAAISAIISKNLHGLELDPRCIQIATFALALEAWKEGFSPTDSYLPVPNLACTGIPIKAEKEDWLKLAGGDGMLESALENYYELFKNADSLGSLIQLDTSQNNKSGKTGKSGKHNISDKSGKKFSSGTDNSFTQSLIDQDTLMEKLEQALKKETAAGDPVAETFGETANAIMKAAHLLNSRYDYVVTNVPYLARGKQSEIIRNFCDLNYPLSKIDISTVFLERCLSLVKKRGRVSIVLPQNWLFLTRYRKFRENLLKNEICEMIGKLGSGAFETISGEIVKAILINLIHISPPKDQILFGFDVSNKICASDKAASLISENIMHIEQAKQLENPDSRIVLCEKSTTGKLLSEYAESYSGLFNGDSPHFLKFFWEIYQLNELWCFQQTTVNKNVTFGGLNLIIYFNFAEGHLREEAWIRREKLHDSDKRGNKVWGKIGITISQMNKLPISLYIGTTFDSNSAVICPFNQDLVLPIWTYCQTEDYYNEVRKIDQALKVTNQTLAKVPFDLEYWQKVAAEKYPDGLPEPYSDDPTQWLFHGHPKPSESPLHVAVARLLGYRWPAETDTEMELSSEARDWIKESEKLLSFADDDGIVCIPSVRGEGRMDERVREVLKAAFGSEWSARHEEKMLADLGYVKKDGSLKGDLEKFLRDEFFKSHCKLFHNRPFIWHIWDGEKDGFSVLVNYHKLDRRNLERLIYSYLGPWISQQEREKADNKAGAEKRLVAAKELKRRLELILEGEAPYDIYVRWKPLHEQAVGWEPDINDGVRLNIRPFVEAEVLRSKITAIKWGKDRGKDAVPNCSGTVERHNDLHFTLEEKRKARKEAE</sequence>
<dbReference type="Pfam" id="PF07669">
    <property type="entry name" value="Eco57I"/>
    <property type="match status" value="1"/>
</dbReference>
<dbReference type="PANTHER" id="PTHR33841:SF1">
    <property type="entry name" value="DNA METHYLTRANSFERASE A"/>
    <property type="match status" value="1"/>
</dbReference>
<dbReference type="InterPro" id="IPR050953">
    <property type="entry name" value="N4_N6_ade-DNA_methylase"/>
</dbReference>
<dbReference type="AlphaFoldDB" id="H1Z0U1"/>
<comment type="catalytic activity">
    <reaction evidence="5">
        <text>a 2'-deoxyadenosine in DNA + S-adenosyl-L-methionine = an N(6)-methyl-2'-deoxyadenosine in DNA + S-adenosyl-L-homocysteine + H(+)</text>
        <dbReference type="Rhea" id="RHEA:15197"/>
        <dbReference type="Rhea" id="RHEA-COMP:12418"/>
        <dbReference type="Rhea" id="RHEA-COMP:12419"/>
        <dbReference type="ChEBI" id="CHEBI:15378"/>
        <dbReference type="ChEBI" id="CHEBI:57856"/>
        <dbReference type="ChEBI" id="CHEBI:59789"/>
        <dbReference type="ChEBI" id="CHEBI:90615"/>
        <dbReference type="ChEBI" id="CHEBI:90616"/>
        <dbReference type="EC" id="2.1.1.72"/>
    </reaction>
</comment>
<evidence type="ECO:0000313" key="8">
    <source>
        <dbReference type="EMBL" id="EHQ36234.1"/>
    </source>
</evidence>
<keyword evidence="2" id="KW-0489">Methyltransferase</keyword>
<proteinExistence type="predicted"/>
<evidence type="ECO:0000259" key="7">
    <source>
        <dbReference type="Pfam" id="PF07669"/>
    </source>
</evidence>
<evidence type="ECO:0000313" key="9">
    <source>
        <dbReference type="Proteomes" id="UP000005741"/>
    </source>
</evidence>
<dbReference type="STRING" id="937775.Metlim_2161"/>
<organism evidence="8 9">
    <name type="scientific">Methanoplanus limicola DSM 2279</name>
    <dbReference type="NCBI Taxonomy" id="937775"/>
    <lineage>
        <taxon>Archaea</taxon>
        <taxon>Methanobacteriati</taxon>
        <taxon>Methanobacteriota</taxon>
        <taxon>Stenosarchaea group</taxon>
        <taxon>Methanomicrobia</taxon>
        <taxon>Methanomicrobiales</taxon>
        <taxon>Methanomicrobiaceae</taxon>
        <taxon>Methanoplanus</taxon>
    </lineage>
</organism>
<keyword evidence="9" id="KW-1185">Reference proteome</keyword>
<dbReference type="InterPro" id="IPR011639">
    <property type="entry name" value="MethylTrfase_TaqI-like_dom"/>
</dbReference>
<dbReference type="GO" id="GO:0009007">
    <property type="term" value="F:site-specific DNA-methyltransferase (adenine-specific) activity"/>
    <property type="evidence" value="ECO:0007669"/>
    <property type="project" value="UniProtKB-EC"/>
</dbReference>
<reference evidence="8 9" key="1">
    <citation type="submission" date="2011-10" db="EMBL/GenBank/DDBJ databases">
        <title>The Improved High-Quality Draft genome of Methanoplanus limicola DSM 2279.</title>
        <authorList>
            <consortium name="US DOE Joint Genome Institute (JGI-PGF)"/>
            <person name="Lucas S."/>
            <person name="Copeland A."/>
            <person name="Lapidus A."/>
            <person name="Glavina del Rio T."/>
            <person name="Dalin E."/>
            <person name="Tice H."/>
            <person name="Bruce D."/>
            <person name="Goodwin L."/>
            <person name="Pitluck S."/>
            <person name="Peters L."/>
            <person name="Mikhailova N."/>
            <person name="Lu M."/>
            <person name="Kyrpides N."/>
            <person name="Mavromatis K."/>
            <person name="Ivanova N."/>
            <person name="Markowitz V."/>
            <person name="Cheng J.-F."/>
            <person name="Hugenholtz P."/>
            <person name="Woyke T."/>
            <person name="Wu D."/>
            <person name="Wirth R."/>
            <person name="Brambilla E.-M."/>
            <person name="Klenk H.-P."/>
            <person name="Eisen J.A."/>
        </authorList>
    </citation>
    <scope>NUCLEOTIDE SEQUENCE [LARGE SCALE GENOMIC DNA]</scope>
    <source>
        <strain evidence="8 9">DSM 2279</strain>
    </source>
</reference>
<dbReference type="PRINTS" id="PR00507">
    <property type="entry name" value="N12N6MTFRASE"/>
</dbReference>
<dbReference type="SUPFAM" id="SSF53335">
    <property type="entry name" value="S-adenosyl-L-methionine-dependent methyltransferases"/>
    <property type="match status" value="1"/>
</dbReference>
<evidence type="ECO:0000256" key="1">
    <source>
        <dbReference type="ARBA" id="ARBA00011900"/>
    </source>
</evidence>
<gene>
    <name evidence="8" type="ORF">Metlim_2161</name>
</gene>
<accession>H1Z0U1</accession>
<dbReference type="RefSeq" id="WP_004078486.1">
    <property type="nucleotide sequence ID" value="NZ_CM001436.1"/>
</dbReference>
<evidence type="ECO:0000256" key="5">
    <source>
        <dbReference type="ARBA" id="ARBA00047942"/>
    </source>
</evidence>
<dbReference type="Proteomes" id="UP000005741">
    <property type="component" value="Chromosome"/>
</dbReference>
<dbReference type="InParanoid" id="H1Z0U1"/>
<dbReference type="OrthoDB" id="112158at2157"/>
<dbReference type="GO" id="GO:0006304">
    <property type="term" value="P:DNA modification"/>
    <property type="evidence" value="ECO:0007669"/>
    <property type="project" value="InterPro"/>
</dbReference>
<keyword evidence="4" id="KW-0949">S-adenosyl-L-methionine</keyword>
<dbReference type="REBASE" id="95919">
    <property type="entry name" value="Mli2279ORF2161P"/>
</dbReference>
<feature type="region of interest" description="Disordered" evidence="6">
    <location>
        <begin position="387"/>
        <end position="419"/>
    </location>
</feature>
<dbReference type="EC" id="2.1.1.72" evidence="1"/>
<evidence type="ECO:0000256" key="3">
    <source>
        <dbReference type="ARBA" id="ARBA00022679"/>
    </source>
</evidence>
<dbReference type="PANTHER" id="PTHR33841">
    <property type="entry name" value="DNA METHYLTRANSFERASE YEEA-RELATED"/>
    <property type="match status" value="1"/>
</dbReference>
<keyword evidence="3" id="KW-0808">Transferase</keyword>
<dbReference type="InterPro" id="IPR029063">
    <property type="entry name" value="SAM-dependent_MTases_sf"/>
</dbReference>
<dbReference type="HOGENOM" id="CLU_008940_0_0_2"/>
<evidence type="ECO:0000256" key="6">
    <source>
        <dbReference type="SAM" id="MobiDB-lite"/>
    </source>
</evidence>
<dbReference type="PATRIC" id="fig|937775.9.peg.2439"/>
<feature type="domain" description="Type II methyltransferase M.TaqI-like" evidence="7">
    <location>
        <begin position="298"/>
        <end position="552"/>
    </location>
</feature>
<dbReference type="GO" id="GO:0032259">
    <property type="term" value="P:methylation"/>
    <property type="evidence" value="ECO:0007669"/>
    <property type="project" value="UniProtKB-KW"/>
</dbReference>
<name>H1Z0U1_9EURY</name>
<evidence type="ECO:0000256" key="4">
    <source>
        <dbReference type="ARBA" id="ARBA00022691"/>
    </source>
</evidence>
<protein>
    <recommendedName>
        <fullName evidence="1">site-specific DNA-methyltransferase (adenine-specific)</fullName>
        <ecNumber evidence="1">2.1.1.72</ecNumber>
    </recommendedName>
</protein>
<evidence type="ECO:0000256" key="2">
    <source>
        <dbReference type="ARBA" id="ARBA00022603"/>
    </source>
</evidence>